<dbReference type="InterPro" id="IPR025966">
    <property type="entry name" value="OppC_N"/>
</dbReference>
<feature type="transmembrane region" description="Helical" evidence="7">
    <location>
        <begin position="71"/>
        <end position="94"/>
    </location>
</feature>
<comment type="subcellular location">
    <subcellularLocation>
        <location evidence="1 7">Cell membrane</location>
        <topology evidence="1 7">Multi-pass membrane protein</topology>
    </subcellularLocation>
</comment>
<evidence type="ECO:0000256" key="8">
    <source>
        <dbReference type="SAM" id="SignalP"/>
    </source>
</evidence>
<keyword evidence="5 7" id="KW-1133">Transmembrane helix</keyword>
<organism evidence="10 11">
    <name type="scientific">Salipiger bermudensis (strain DSM 26914 / JCM 13377 / KCTC 12554 / HTCC2601)</name>
    <name type="common">Pelagibaca bermudensis</name>
    <dbReference type="NCBI Taxonomy" id="314265"/>
    <lineage>
        <taxon>Bacteria</taxon>
        <taxon>Pseudomonadati</taxon>
        <taxon>Pseudomonadota</taxon>
        <taxon>Alphaproteobacteria</taxon>
        <taxon>Rhodobacterales</taxon>
        <taxon>Roseobacteraceae</taxon>
        <taxon>Salipiger</taxon>
    </lineage>
</organism>
<keyword evidence="8" id="KW-0732">Signal</keyword>
<keyword evidence="6 7" id="KW-0472">Membrane</keyword>
<dbReference type="STRING" id="314265.R2601_01190"/>
<dbReference type="SUPFAM" id="SSF161098">
    <property type="entry name" value="MetI-like"/>
    <property type="match status" value="1"/>
</dbReference>
<dbReference type="PANTHER" id="PTHR43386">
    <property type="entry name" value="OLIGOPEPTIDE TRANSPORT SYSTEM PERMEASE PROTEIN APPC"/>
    <property type="match status" value="1"/>
</dbReference>
<evidence type="ECO:0000256" key="6">
    <source>
        <dbReference type="ARBA" id="ARBA00023136"/>
    </source>
</evidence>
<proteinExistence type="inferred from homology"/>
<evidence type="ECO:0000313" key="10">
    <source>
        <dbReference type="EMBL" id="EAU48011.1"/>
    </source>
</evidence>
<dbReference type="GO" id="GO:0055085">
    <property type="term" value="P:transmembrane transport"/>
    <property type="evidence" value="ECO:0007669"/>
    <property type="project" value="InterPro"/>
</dbReference>
<dbReference type="eggNOG" id="COG1173">
    <property type="taxonomic scope" value="Bacteria"/>
</dbReference>
<dbReference type="PROSITE" id="PS50928">
    <property type="entry name" value="ABC_TM1"/>
    <property type="match status" value="1"/>
</dbReference>
<dbReference type="Proteomes" id="UP000006230">
    <property type="component" value="Unassembled WGS sequence"/>
</dbReference>
<evidence type="ECO:0000256" key="3">
    <source>
        <dbReference type="ARBA" id="ARBA00022475"/>
    </source>
</evidence>
<evidence type="ECO:0000256" key="5">
    <source>
        <dbReference type="ARBA" id="ARBA00022989"/>
    </source>
</evidence>
<evidence type="ECO:0000256" key="1">
    <source>
        <dbReference type="ARBA" id="ARBA00004651"/>
    </source>
</evidence>
<dbReference type="GO" id="GO:0005886">
    <property type="term" value="C:plasma membrane"/>
    <property type="evidence" value="ECO:0007669"/>
    <property type="project" value="UniProtKB-SubCell"/>
</dbReference>
<feature type="chain" id="PRO_5004172288" evidence="8">
    <location>
        <begin position="23"/>
        <end position="270"/>
    </location>
</feature>
<evidence type="ECO:0000256" key="2">
    <source>
        <dbReference type="ARBA" id="ARBA00022448"/>
    </source>
</evidence>
<dbReference type="InterPro" id="IPR000515">
    <property type="entry name" value="MetI-like"/>
</dbReference>
<keyword evidence="4 7" id="KW-0812">Transmembrane</keyword>
<protein>
    <submittedName>
        <fullName evidence="10">Putative oligopeptide ABC transporter, permease component</fullName>
    </submittedName>
</protein>
<dbReference type="Pfam" id="PF00528">
    <property type="entry name" value="BPD_transp_1"/>
    <property type="match status" value="1"/>
</dbReference>
<dbReference type="CDD" id="cd06261">
    <property type="entry name" value="TM_PBP2"/>
    <property type="match status" value="1"/>
</dbReference>
<comment type="caution">
    <text evidence="10">The sequence shown here is derived from an EMBL/GenBank/DDBJ whole genome shotgun (WGS) entry which is preliminary data.</text>
</comment>
<dbReference type="InterPro" id="IPR035906">
    <property type="entry name" value="MetI-like_sf"/>
</dbReference>
<dbReference type="Pfam" id="PF12911">
    <property type="entry name" value="OppC_N"/>
    <property type="match status" value="1"/>
</dbReference>
<evidence type="ECO:0000256" key="4">
    <source>
        <dbReference type="ARBA" id="ARBA00022692"/>
    </source>
</evidence>
<evidence type="ECO:0000313" key="11">
    <source>
        <dbReference type="Proteomes" id="UP000006230"/>
    </source>
</evidence>
<dbReference type="AlphaFoldDB" id="Q0FUS0"/>
<feature type="domain" description="ABC transmembrane type-1" evidence="9">
    <location>
        <begin position="67"/>
        <end position="256"/>
    </location>
</feature>
<evidence type="ECO:0000256" key="7">
    <source>
        <dbReference type="RuleBase" id="RU363032"/>
    </source>
</evidence>
<sequence length="270" mass="27882">MRDRVGIASALVLLAIVVSALAAPLIAPHDPNSGSVMTRLSPIGTPGHLLGTDATGRDILSRLIWGGRLSLLSGITPVVLATLIGGTLGIIAGMSGRLVNGIIMRITDIFFAFPSILLAVAISGVLGNGLGNTLVSLTVVFVPQVLRVAESATVQIARQDYVDAARATTASRLLIMTSQVLPNVLSPILVFATSLIAVSLVVAAGLNFIGLGVAPPAAEWGSMLNELRDAIYINPTLSILPGVMIVATSVCFNLLSDSLGSAMNIRETDK</sequence>
<feature type="transmembrane region" description="Helical" evidence="7">
    <location>
        <begin position="188"/>
        <end position="210"/>
    </location>
</feature>
<dbReference type="EMBL" id="AATQ01000003">
    <property type="protein sequence ID" value="EAU48011.1"/>
    <property type="molecule type" value="Genomic_DNA"/>
</dbReference>
<feature type="transmembrane region" description="Helical" evidence="7">
    <location>
        <begin position="106"/>
        <end position="126"/>
    </location>
</feature>
<name>Q0FUS0_SALBH</name>
<keyword evidence="11" id="KW-1185">Reference proteome</keyword>
<feature type="transmembrane region" description="Helical" evidence="7">
    <location>
        <begin position="231"/>
        <end position="255"/>
    </location>
</feature>
<evidence type="ECO:0000259" key="9">
    <source>
        <dbReference type="PROSITE" id="PS50928"/>
    </source>
</evidence>
<gene>
    <name evidence="10" type="ORF">R2601_01190</name>
</gene>
<keyword evidence="2 7" id="KW-0813">Transport</keyword>
<dbReference type="Gene3D" id="1.10.3720.10">
    <property type="entry name" value="MetI-like"/>
    <property type="match status" value="1"/>
</dbReference>
<comment type="similarity">
    <text evidence="7">Belongs to the binding-protein-dependent transport system permease family.</text>
</comment>
<reference evidence="10 11" key="1">
    <citation type="journal article" date="2010" name="J. Bacteriol.">
        <title>Genome sequences of Pelagibaca bermudensis HTCC2601T and Maritimibacter alkaliphilus HTCC2654T, the type strains of two marine Roseobacter genera.</title>
        <authorList>
            <person name="Thrash J.C."/>
            <person name="Cho J.C."/>
            <person name="Ferriera S."/>
            <person name="Johnson J."/>
            <person name="Vergin K.L."/>
            <person name="Giovannoni S.J."/>
        </authorList>
    </citation>
    <scope>NUCLEOTIDE SEQUENCE [LARGE SCALE GENOMIC DNA]</scope>
    <source>
        <strain evidence="11">DSM 26914 / JCM 13377 / KCTC 12554 / HTCC2601</strain>
    </source>
</reference>
<dbReference type="HOGENOM" id="CLU_028518_1_1_5"/>
<accession>Q0FUS0</accession>
<dbReference type="InterPro" id="IPR050366">
    <property type="entry name" value="BP-dependent_transpt_permease"/>
</dbReference>
<keyword evidence="3" id="KW-1003">Cell membrane</keyword>
<feature type="signal peptide" evidence="8">
    <location>
        <begin position="1"/>
        <end position="22"/>
    </location>
</feature>
<dbReference type="PANTHER" id="PTHR43386:SF25">
    <property type="entry name" value="PEPTIDE ABC TRANSPORTER PERMEASE PROTEIN"/>
    <property type="match status" value="1"/>
</dbReference>